<feature type="transmembrane region" description="Helical" evidence="4">
    <location>
        <begin position="42"/>
        <end position="63"/>
    </location>
</feature>
<protein>
    <recommendedName>
        <fullName evidence="7">Tat pathway signal sequence</fullName>
    </recommendedName>
</protein>
<dbReference type="Pfam" id="PF11807">
    <property type="entry name" value="UstYa"/>
    <property type="match status" value="1"/>
</dbReference>
<feature type="region of interest" description="Disordered" evidence="3">
    <location>
        <begin position="1"/>
        <end position="20"/>
    </location>
</feature>
<proteinExistence type="inferred from homology"/>
<evidence type="ECO:0000256" key="4">
    <source>
        <dbReference type="SAM" id="Phobius"/>
    </source>
</evidence>
<dbReference type="PANTHER" id="PTHR33365:SF4">
    <property type="entry name" value="CYCLOCHLOROTINE BIOSYNTHESIS PROTEIN O"/>
    <property type="match status" value="1"/>
</dbReference>
<evidence type="ECO:0008006" key="7">
    <source>
        <dbReference type="Google" id="ProtNLM"/>
    </source>
</evidence>
<keyword evidence="4" id="KW-1133">Transmembrane helix</keyword>
<evidence type="ECO:0000313" key="6">
    <source>
        <dbReference type="Proteomes" id="UP000249402"/>
    </source>
</evidence>
<evidence type="ECO:0000256" key="3">
    <source>
        <dbReference type="SAM" id="MobiDB-lite"/>
    </source>
</evidence>
<keyword evidence="4" id="KW-0812">Transmembrane</keyword>
<sequence length="300" mass="34793">MDQGNHPYRSPTPRESVEQEKQFLLDGDVATERKTSWKSSTYHFYILYTTNGLLLFIVVMLLVQIRQNTSDPSQGVYSPANEAVAYISEVPFRAALFNNTPYMGFPTDETDKLWSDLYNFGISKIPEAEAKKLPIPTLPIPGTKDYLIELDVWHQLHCLNDLRMLLYPERYPGLDDLRDENGTIQRDNDAFRHWDHCVDSLRQAIMCHADVSPISFHVNVPANTGIFPRLATTHTCRNFTKIQDWARHHEAGNWNFSLTREEADEIVRTAGFDQSPLEDIEFLWELFPGNKFFKHWQDIN</sequence>
<dbReference type="RefSeq" id="XP_025571087.1">
    <property type="nucleotide sequence ID" value="XM_025720316.1"/>
</dbReference>
<name>A0A395GMQ6_9EURO</name>
<dbReference type="EMBL" id="KZ824470">
    <property type="protein sequence ID" value="RAK96759.1"/>
    <property type="molecule type" value="Genomic_DNA"/>
</dbReference>
<organism evidence="5 6">
    <name type="scientific">Aspergillus ibericus CBS 121593</name>
    <dbReference type="NCBI Taxonomy" id="1448316"/>
    <lineage>
        <taxon>Eukaryota</taxon>
        <taxon>Fungi</taxon>
        <taxon>Dikarya</taxon>
        <taxon>Ascomycota</taxon>
        <taxon>Pezizomycotina</taxon>
        <taxon>Eurotiomycetes</taxon>
        <taxon>Eurotiomycetidae</taxon>
        <taxon>Eurotiales</taxon>
        <taxon>Aspergillaceae</taxon>
        <taxon>Aspergillus</taxon>
        <taxon>Aspergillus subgen. Circumdati</taxon>
    </lineage>
</organism>
<dbReference type="Proteomes" id="UP000249402">
    <property type="component" value="Unassembled WGS sequence"/>
</dbReference>
<keyword evidence="4" id="KW-0472">Membrane</keyword>
<gene>
    <name evidence="5" type="ORF">BO80DRAFT_428763</name>
</gene>
<dbReference type="PANTHER" id="PTHR33365">
    <property type="entry name" value="YALI0B05434P"/>
    <property type="match status" value="1"/>
</dbReference>
<evidence type="ECO:0000256" key="1">
    <source>
        <dbReference type="ARBA" id="ARBA00004685"/>
    </source>
</evidence>
<keyword evidence="6" id="KW-1185">Reference proteome</keyword>
<reference evidence="5 6" key="1">
    <citation type="submission" date="2018-02" db="EMBL/GenBank/DDBJ databases">
        <title>The genomes of Aspergillus section Nigri reveals drivers in fungal speciation.</title>
        <authorList>
            <consortium name="DOE Joint Genome Institute"/>
            <person name="Vesth T.C."/>
            <person name="Nybo J."/>
            <person name="Theobald S."/>
            <person name="Brandl J."/>
            <person name="Frisvad J.C."/>
            <person name="Nielsen K.F."/>
            <person name="Lyhne E.K."/>
            <person name="Kogle M.E."/>
            <person name="Kuo A."/>
            <person name="Riley R."/>
            <person name="Clum A."/>
            <person name="Nolan M."/>
            <person name="Lipzen A."/>
            <person name="Salamov A."/>
            <person name="Henrissat B."/>
            <person name="Wiebenga A."/>
            <person name="De vries R.P."/>
            <person name="Grigoriev I.V."/>
            <person name="Mortensen U.H."/>
            <person name="Andersen M.R."/>
            <person name="Baker S.E."/>
        </authorList>
    </citation>
    <scope>NUCLEOTIDE SEQUENCE [LARGE SCALE GENOMIC DNA]</scope>
    <source>
        <strain evidence="5 6">CBS 121593</strain>
    </source>
</reference>
<comment type="pathway">
    <text evidence="1">Mycotoxin biosynthesis.</text>
</comment>
<dbReference type="AlphaFoldDB" id="A0A395GMQ6"/>
<accession>A0A395GMQ6</accession>
<dbReference type="OrthoDB" id="3687641at2759"/>
<dbReference type="GO" id="GO:0043386">
    <property type="term" value="P:mycotoxin biosynthetic process"/>
    <property type="evidence" value="ECO:0007669"/>
    <property type="project" value="InterPro"/>
</dbReference>
<dbReference type="VEuPathDB" id="FungiDB:BO80DRAFT_428763"/>
<dbReference type="InterPro" id="IPR021765">
    <property type="entry name" value="UstYa-like"/>
</dbReference>
<evidence type="ECO:0000313" key="5">
    <source>
        <dbReference type="EMBL" id="RAK96759.1"/>
    </source>
</evidence>
<evidence type="ECO:0000256" key="2">
    <source>
        <dbReference type="ARBA" id="ARBA00035112"/>
    </source>
</evidence>
<comment type="similarity">
    <text evidence="2">Belongs to the ustYa family.</text>
</comment>
<dbReference type="GeneID" id="37225181"/>
<dbReference type="STRING" id="1448316.A0A395GMQ6"/>